<comment type="caution">
    <text evidence="8">The sequence shown here is derived from an EMBL/GenBank/DDBJ whole genome shotgun (WGS) entry which is preliminary data.</text>
</comment>
<dbReference type="AlphaFoldDB" id="A0AAW4KYN1"/>
<dbReference type="GO" id="GO:0007165">
    <property type="term" value="P:signal transduction"/>
    <property type="evidence" value="ECO:0007669"/>
    <property type="project" value="UniProtKB-KW"/>
</dbReference>
<evidence type="ECO:0000313" key="9">
    <source>
        <dbReference type="Proteomes" id="UP000811899"/>
    </source>
</evidence>
<dbReference type="PROSITE" id="PS50111">
    <property type="entry name" value="CHEMOTAXIS_TRANSDUC_2"/>
    <property type="match status" value="1"/>
</dbReference>
<dbReference type="CDD" id="cd11386">
    <property type="entry name" value="MCP_signal"/>
    <property type="match status" value="1"/>
</dbReference>
<dbReference type="GO" id="GO:0016020">
    <property type="term" value="C:membrane"/>
    <property type="evidence" value="ECO:0007669"/>
    <property type="project" value="UniProtKB-SubCell"/>
</dbReference>
<proteinExistence type="inferred from homology"/>
<dbReference type="SMART" id="SM00304">
    <property type="entry name" value="HAMP"/>
    <property type="match status" value="2"/>
</dbReference>
<keyword evidence="5" id="KW-0472">Membrane</keyword>
<comment type="similarity">
    <text evidence="3">Belongs to the methyl-accepting chemotaxis (MCP) protein family.</text>
</comment>
<evidence type="ECO:0000256" key="3">
    <source>
        <dbReference type="ARBA" id="ARBA00029447"/>
    </source>
</evidence>
<dbReference type="Gene3D" id="1.10.287.950">
    <property type="entry name" value="Methyl-accepting chemotaxis protein"/>
    <property type="match status" value="1"/>
</dbReference>
<keyword evidence="5" id="KW-0812">Transmembrane</keyword>
<feature type="transmembrane region" description="Helical" evidence="5">
    <location>
        <begin position="12"/>
        <end position="32"/>
    </location>
</feature>
<dbReference type="CDD" id="cd06225">
    <property type="entry name" value="HAMP"/>
    <property type="match status" value="1"/>
</dbReference>
<dbReference type="SMART" id="SM00283">
    <property type="entry name" value="MA"/>
    <property type="match status" value="1"/>
</dbReference>
<evidence type="ECO:0000259" key="7">
    <source>
        <dbReference type="PROSITE" id="PS50885"/>
    </source>
</evidence>
<evidence type="ECO:0000313" key="8">
    <source>
        <dbReference type="EMBL" id="MBT0663479.1"/>
    </source>
</evidence>
<evidence type="ECO:0000256" key="4">
    <source>
        <dbReference type="PROSITE-ProRule" id="PRU00284"/>
    </source>
</evidence>
<dbReference type="EMBL" id="JAHCVJ010000001">
    <property type="protein sequence ID" value="MBT0663479.1"/>
    <property type="molecule type" value="Genomic_DNA"/>
</dbReference>
<reference evidence="8 9" key="1">
    <citation type="submission" date="2021-05" db="EMBL/GenBank/DDBJ databases">
        <title>The draft genome of Geobacter pelophilus DSM 12255.</title>
        <authorList>
            <person name="Xu Z."/>
            <person name="Masuda Y."/>
            <person name="Itoh H."/>
            <person name="Senoo K."/>
        </authorList>
    </citation>
    <scope>NUCLEOTIDE SEQUENCE [LARGE SCALE GENOMIC DNA]</scope>
    <source>
        <strain evidence="8 9">DSM 12255</strain>
    </source>
</reference>
<evidence type="ECO:0000256" key="5">
    <source>
        <dbReference type="SAM" id="Phobius"/>
    </source>
</evidence>
<dbReference type="InterPro" id="IPR004089">
    <property type="entry name" value="MCPsignal_dom"/>
</dbReference>
<sequence>MGLANFSVRTKILLGFFVVIAITVALGLFSLYEERNLGAEAENMGTNLIPSIVSLSSIERGINDTRRGEIQASNKQDDLKAVDKYQTRLGEKKEAVAKFATVYDKMELSNDEKKEWVATKELIDKYFKSANQTFVLIKEGKKQEALDHQNNVTKTDFDELSKKLGELIKYNEKEAEETLKRVIADNRQGVVMSIVLLAISIIVAIAIAIVIARMISSPVQRLTREVERVAQGELNVHIEHSGSDEIAQLSAAFATMVESLRTLIGKVSSTSTTVSSAATQLMATSEQIATGAEEVAAQAGTVATAGEEMSATSGDIAQNCQMAAEGSNQASQAASSGSEVVNNTVQVMARIASRVQETAKTVESLGARSDQIGEIVATIQDIADQTNLLALNAAIEAARAGEQGRGFAVVADEVRALAERTTKATREISEMIKAIQNETKGAVAAMEAGVQEVEQGTTEAAKSGQALQEILEQVNAVTMQVNQVATAAEEQTATTSEISNNIHQITEVVQETAKGAQESAAAANQLARTAEELQRLVGQFKL</sequence>
<dbReference type="Proteomes" id="UP000811899">
    <property type="component" value="Unassembled WGS sequence"/>
</dbReference>
<protein>
    <submittedName>
        <fullName evidence="8">Methyl-accepting chemotaxis protein</fullName>
    </submittedName>
</protein>
<dbReference type="RefSeq" id="WP_214170217.1">
    <property type="nucleotide sequence ID" value="NZ_JAHCVJ010000001.1"/>
</dbReference>
<dbReference type="PANTHER" id="PTHR32089:SF112">
    <property type="entry name" value="LYSOZYME-LIKE PROTEIN-RELATED"/>
    <property type="match status" value="1"/>
</dbReference>
<keyword evidence="5" id="KW-1133">Transmembrane helix</keyword>
<keyword evidence="2 4" id="KW-0807">Transducer</keyword>
<comment type="subcellular location">
    <subcellularLocation>
        <location evidence="1">Membrane</location>
    </subcellularLocation>
</comment>
<evidence type="ECO:0000256" key="1">
    <source>
        <dbReference type="ARBA" id="ARBA00004370"/>
    </source>
</evidence>
<dbReference type="Pfam" id="PF00672">
    <property type="entry name" value="HAMP"/>
    <property type="match status" value="1"/>
</dbReference>
<feature type="domain" description="Methyl-accepting transducer" evidence="6">
    <location>
        <begin position="270"/>
        <end position="506"/>
    </location>
</feature>
<dbReference type="Pfam" id="PF00015">
    <property type="entry name" value="MCPsignal"/>
    <property type="match status" value="1"/>
</dbReference>
<dbReference type="InterPro" id="IPR003660">
    <property type="entry name" value="HAMP_dom"/>
</dbReference>
<keyword evidence="9" id="KW-1185">Reference proteome</keyword>
<evidence type="ECO:0000256" key="2">
    <source>
        <dbReference type="ARBA" id="ARBA00023224"/>
    </source>
</evidence>
<name>A0AAW4KYN1_9BACT</name>
<organism evidence="8 9">
    <name type="scientific">Geoanaerobacter pelophilus</name>
    <dbReference type="NCBI Taxonomy" id="60036"/>
    <lineage>
        <taxon>Bacteria</taxon>
        <taxon>Pseudomonadati</taxon>
        <taxon>Thermodesulfobacteriota</taxon>
        <taxon>Desulfuromonadia</taxon>
        <taxon>Geobacterales</taxon>
        <taxon>Geobacteraceae</taxon>
        <taxon>Geoanaerobacter</taxon>
    </lineage>
</organism>
<gene>
    <name evidence="8" type="ORF">KI809_04110</name>
</gene>
<feature type="transmembrane region" description="Helical" evidence="5">
    <location>
        <begin position="190"/>
        <end position="215"/>
    </location>
</feature>
<dbReference type="PROSITE" id="PS50885">
    <property type="entry name" value="HAMP"/>
    <property type="match status" value="1"/>
</dbReference>
<dbReference type="InterPro" id="IPR024478">
    <property type="entry name" value="HlyB_4HB_MCP"/>
</dbReference>
<dbReference type="PANTHER" id="PTHR32089">
    <property type="entry name" value="METHYL-ACCEPTING CHEMOTAXIS PROTEIN MCPB"/>
    <property type="match status" value="1"/>
</dbReference>
<dbReference type="SUPFAM" id="SSF58104">
    <property type="entry name" value="Methyl-accepting chemotaxis protein (MCP) signaling domain"/>
    <property type="match status" value="1"/>
</dbReference>
<evidence type="ECO:0000259" key="6">
    <source>
        <dbReference type="PROSITE" id="PS50111"/>
    </source>
</evidence>
<dbReference type="GO" id="GO:0006935">
    <property type="term" value="P:chemotaxis"/>
    <property type="evidence" value="ECO:0007669"/>
    <property type="project" value="UniProtKB-ARBA"/>
</dbReference>
<accession>A0AAW4KYN1</accession>
<feature type="domain" description="HAMP" evidence="7">
    <location>
        <begin position="213"/>
        <end position="265"/>
    </location>
</feature>
<dbReference type="Pfam" id="PF12729">
    <property type="entry name" value="4HB_MCP_1"/>
    <property type="match status" value="1"/>
</dbReference>
<dbReference type="FunFam" id="1.10.287.950:FF:000001">
    <property type="entry name" value="Methyl-accepting chemotaxis sensory transducer"/>
    <property type="match status" value="1"/>
</dbReference>